<proteinExistence type="predicted"/>
<reference evidence="1" key="2">
    <citation type="journal article" date="2015" name="Data Brief">
        <title>Shoot transcriptome of the giant reed, Arundo donax.</title>
        <authorList>
            <person name="Barrero R.A."/>
            <person name="Guerrero F.D."/>
            <person name="Moolhuijzen P."/>
            <person name="Goolsby J.A."/>
            <person name="Tidwell J."/>
            <person name="Bellgard S.E."/>
            <person name="Bellgard M.I."/>
        </authorList>
    </citation>
    <scope>NUCLEOTIDE SEQUENCE</scope>
    <source>
        <tissue evidence="1">Shoot tissue taken approximately 20 cm above the soil surface</tissue>
    </source>
</reference>
<organism evidence="1">
    <name type="scientific">Arundo donax</name>
    <name type="common">Giant reed</name>
    <name type="synonym">Donax arundinaceus</name>
    <dbReference type="NCBI Taxonomy" id="35708"/>
    <lineage>
        <taxon>Eukaryota</taxon>
        <taxon>Viridiplantae</taxon>
        <taxon>Streptophyta</taxon>
        <taxon>Embryophyta</taxon>
        <taxon>Tracheophyta</taxon>
        <taxon>Spermatophyta</taxon>
        <taxon>Magnoliopsida</taxon>
        <taxon>Liliopsida</taxon>
        <taxon>Poales</taxon>
        <taxon>Poaceae</taxon>
        <taxon>PACMAD clade</taxon>
        <taxon>Arundinoideae</taxon>
        <taxon>Arundineae</taxon>
        <taxon>Arundo</taxon>
    </lineage>
</organism>
<reference evidence="1" key="1">
    <citation type="submission" date="2014-09" db="EMBL/GenBank/DDBJ databases">
        <authorList>
            <person name="Magalhaes I.L.F."/>
            <person name="Oliveira U."/>
            <person name="Santos F.R."/>
            <person name="Vidigal T.H.D.A."/>
            <person name="Brescovit A.D."/>
            <person name="Santos A.J."/>
        </authorList>
    </citation>
    <scope>NUCLEOTIDE SEQUENCE</scope>
    <source>
        <tissue evidence="1">Shoot tissue taken approximately 20 cm above the soil surface</tissue>
    </source>
</reference>
<protein>
    <submittedName>
        <fullName evidence="1">Uncharacterized protein</fullName>
    </submittedName>
</protein>
<evidence type="ECO:0000313" key="1">
    <source>
        <dbReference type="EMBL" id="JAE25688.1"/>
    </source>
</evidence>
<accession>A0A0A9GYK2</accession>
<sequence length="54" mass="6173">MLLGALGLLIQSICRYKHSPVEVLENRQTVPSLCIFNILCIFLFHNSIHFCLIT</sequence>
<dbReference type="EMBL" id="GBRH01172208">
    <property type="protein sequence ID" value="JAE25688.1"/>
    <property type="molecule type" value="Transcribed_RNA"/>
</dbReference>
<name>A0A0A9GYK2_ARUDO</name>
<dbReference type="AlphaFoldDB" id="A0A0A9GYK2"/>